<feature type="domain" description="G5" evidence="7">
    <location>
        <begin position="13"/>
        <end position="94"/>
    </location>
</feature>
<evidence type="ECO:0000256" key="5">
    <source>
        <dbReference type="SAM" id="MobiDB-lite"/>
    </source>
</evidence>
<organism evidence="8 9">
    <name type="scientific">Streptococcus oralis SK313</name>
    <dbReference type="NCBI Taxonomy" id="1035190"/>
    <lineage>
        <taxon>Bacteria</taxon>
        <taxon>Bacillati</taxon>
        <taxon>Bacillota</taxon>
        <taxon>Bacilli</taxon>
        <taxon>Lactobacillales</taxon>
        <taxon>Streptococcaceae</taxon>
        <taxon>Streptococcus</taxon>
    </lineage>
</organism>
<sequence length="173" mass="18951">MTSSVPEEGVKDLVFQLPSLEVVNKVIPFKTIRRENAQLDKGKEQVLSEGKDGLLVEYVEVDGDKRKVLQTEATPAQDRVIEVGSKQSSVGTEAPPVVTLPEYVLPRETEKPTPAVTDNSSAKDEKAPVTATVKEEKEKQLPATGEQEANAFLFLAAITSILSLLIFQKNFKD</sequence>
<evidence type="ECO:0000256" key="3">
    <source>
        <dbReference type="ARBA" id="ARBA00022729"/>
    </source>
</evidence>
<dbReference type="InterPro" id="IPR019931">
    <property type="entry name" value="LPXTG_anchor"/>
</dbReference>
<dbReference type="InterPro" id="IPR011098">
    <property type="entry name" value="G5_dom"/>
</dbReference>
<gene>
    <name evidence="8" type="ORF">HMPREF9950_0105</name>
</gene>
<evidence type="ECO:0000313" key="8">
    <source>
        <dbReference type="EMBL" id="EGV02497.1"/>
    </source>
</evidence>
<dbReference type="Pfam" id="PF07501">
    <property type="entry name" value="G5"/>
    <property type="match status" value="1"/>
</dbReference>
<keyword evidence="6" id="KW-0472">Membrane</keyword>
<keyword evidence="4" id="KW-0572">Peptidoglycan-anchor</keyword>
<dbReference type="EMBL" id="AFUU01000002">
    <property type="protein sequence ID" value="EGV02497.1"/>
    <property type="molecule type" value="Genomic_DNA"/>
</dbReference>
<keyword evidence="1" id="KW-0134">Cell wall</keyword>
<dbReference type="AlphaFoldDB" id="F9Q081"/>
<keyword evidence="6" id="KW-0812">Transmembrane</keyword>
<dbReference type="PROSITE" id="PS51109">
    <property type="entry name" value="G5"/>
    <property type="match status" value="1"/>
</dbReference>
<evidence type="ECO:0000256" key="1">
    <source>
        <dbReference type="ARBA" id="ARBA00022512"/>
    </source>
</evidence>
<feature type="transmembrane region" description="Helical" evidence="6">
    <location>
        <begin position="149"/>
        <end position="167"/>
    </location>
</feature>
<evidence type="ECO:0000313" key="9">
    <source>
        <dbReference type="Proteomes" id="UP000005621"/>
    </source>
</evidence>
<dbReference type="Gene3D" id="2.20.230.10">
    <property type="entry name" value="Resuscitation-promoting factor rpfb"/>
    <property type="match status" value="1"/>
</dbReference>
<dbReference type="PATRIC" id="fig|1035190.4.peg.159"/>
<evidence type="ECO:0000256" key="2">
    <source>
        <dbReference type="ARBA" id="ARBA00022525"/>
    </source>
</evidence>
<evidence type="ECO:0000259" key="7">
    <source>
        <dbReference type="PROSITE" id="PS51109"/>
    </source>
</evidence>
<comment type="caution">
    <text evidence="8">The sequence shown here is derived from an EMBL/GenBank/DDBJ whole genome shotgun (WGS) entry which is preliminary data.</text>
</comment>
<evidence type="ECO:0000256" key="4">
    <source>
        <dbReference type="ARBA" id="ARBA00023088"/>
    </source>
</evidence>
<keyword evidence="6" id="KW-1133">Transmembrane helix</keyword>
<protein>
    <submittedName>
        <fullName evidence="8">Gram positive anchor</fullName>
    </submittedName>
</protein>
<dbReference type="NCBIfam" id="TIGR01167">
    <property type="entry name" value="LPXTG_anchor"/>
    <property type="match status" value="1"/>
</dbReference>
<proteinExistence type="predicted"/>
<dbReference type="Pfam" id="PF00746">
    <property type="entry name" value="Gram_pos_anchor"/>
    <property type="match status" value="1"/>
</dbReference>
<reference evidence="8 9" key="1">
    <citation type="submission" date="2011-07" db="EMBL/GenBank/DDBJ databases">
        <authorList>
            <person name="Harkins D.M."/>
            <person name="Madupu R."/>
            <person name="Durkin A.S."/>
            <person name="Torralba M."/>
            <person name="Methe B."/>
            <person name="Sutton G.G."/>
            <person name="Nelson K.E."/>
        </authorList>
    </citation>
    <scope>NUCLEOTIDE SEQUENCE [LARGE SCALE GENOMIC DNA]</scope>
    <source>
        <strain evidence="8 9">SK313</strain>
    </source>
</reference>
<dbReference type="Proteomes" id="UP000005621">
    <property type="component" value="Unassembled WGS sequence"/>
</dbReference>
<feature type="compositionally biased region" description="Basic and acidic residues" evidence="5">
    <location>
        <begin position="121"/>
        <end position="140"/>
    </location>
</feature>
<feature type="region of interest" description="Disordered" evidence="5">
    <location>
        <begin position="105"/>
        <end position="142"/>
    </location>
</feature>
<keyword evidence="2" id="KW-0964">Secreted</keyword>
<accession>F9Q081</accession>
<evidence type="ECO:0000256" key="6">
    <source>
        <dbReference type="SAM" id="Phobius"/>
    </source>
</evidence>
<dbReference type="SMART" id="SM01208">
    <property type="entry name" value="G5"/>
    <property type="match status" value="1"/>
</dbReference>
<name>F9Q081_STROR</name>
<keyword evidence="3" id="KW-0732">Signal</keyword>